<reference evidence="1 2" key="1">
    <citation type="submission" date="2016-06" db="EMBL/GenBank/DDBJ databases">
        <authorList>
            <person name="Sutton G."/>
            <person name="Brinkac L."/>
            <person name="Sanka R."/>
            <person name="Adams M."/>
            <person name="Lau E."/>
            <person name="Garcia-Basteiro A."/>
            <person name="Lopez-Varela E."/>
            <person name="Palencia S."/>
        </authorList>
    </citation>
    <scope>NUCLEOTIDE SEQUENCE [LARGE SCALE GENOMIC DNA]</scope>
    <source>
        <strain evidence="1 2">1164983.0</strain>
    </source>
</reference>
<evidence type="ECO:0000313" key="1">
    <source>
        <dbReference type="EMBL" id="OBJ58704.1"/>
    </source>
</evidence>
<sequence length="62" mass="6736">MYGTLGAVRDRVVRPVFPSGRNIFHGDDGGPFVVDVEQFGIGCVTTAMALAHFPVDMEFHVV</sequence>
<protein>
    <submittedName>
        <fullName evidence="1">Uncharacterized protein</fullName>
    </submittedName>
</protein>
<name>A0A853LZV0_9MYCO</name>
<dbReference type="AlphaFoldDB" id="A0A853LZV0"/>
<evidence type="ECO:0000313" key="2">
    <source>
        <dbReference type="Proteomes" id="UP000093894"/>
    </source>
</evidence>
<proteinExistence type="predicted"/>
<dbReference type="EMBL" id="LZLG01000105">
    <property type="protein sequence ID" value="OBJ58704.1"/>
    <property type="molecule type" value="Genomic_DNA"/>
</dbReference>
<comment type="caution">
    <text evidence="1">The sequence shown here is derived from an EMBL/GenBank/DDBJ whole genome shotgun (WGS) entry which is preliminary data.</text>
</comment>
<dbReference type="Proteomes" id="UP000093894">
    <property type="component" value="Unassembled WGS sequence"/>
</dbReference>
<accession>A0A853LZV0</accession>
<gene>
    <name evidence="1" type="ORF">A5628_13460</name>
</gene>
<organism evidence="1 2">
    <name type="scientific">Mycobacterium colombiense</name>
    <dbReference type="NCBI Taxonomy" id="339268"/>
    <lineage>
        <taxon>Bacteria</taxon>
        <taxon>Bacillati</taxon>
        <taxon>Actinomycetota</taxon>
        <taxon>Actinomycetes</taxon>
        <taxon>Mycobacteriales</taxon>
        <taxon>Mycobacteriaceae</taxon>
        <taxon>Mycobacterium</taxon>
        <taxon>Mycobacterium avium complex (MAC)</taxon>
    </lineage>
</organism>